<dbReference type="RefSeq" id="WP_122628911.1">
    <property type="nucleotide sequence ID" value="NZ_UPPP01000083.1"/>
</dbReference>
<dbReference type="InterPro" id="IPR016195">
    <property type="entry name" value="Pol/histidinol_Pase-like"/>
</dbReference>
<dbReference type="Proteomes" id="UP000277811">
    <property type="component" value="Unassembled WGS sequence"/>
</dbReference>
<name>A0A498R8Z1_9FIRM</name>
<organism evidence="1 2">
    <name type="scientific">Lucifera butyrica</name>
    <dbReference type="NCBI Taxonomy" id="1351585"/>
    <lineage>
        <taxon>Bacteria</taxon>
        <taxon>Bacillati</taxon>
        <taxon>Bacillota</taxon>
        <taxon>Negativicutes</taxon>
        <taxon>Veillonellales</taxon>
        <taxon>Veillonellaceae</taxon>
        <taxon>Lucifera</taxon>
    </lineage>
</organism>
<gene>
    <name evidence="1" type="ORF">LUCI_3259</name>
</gene>
<dbReference type="SUPFAM" id="SSF47781">
    <property type="entry name" value="RuvA domain 2-like"/>
    <property type="match status" value="1"/>
</dbReference>
<dbReference type="EMBL" id="UPPP01000083">
    <property type="protein sequence ID" value="VBB07994.1"/>
    <property type="molecule type" value="Genomic_DNA"/>
</dbReference>
<dbReference type="AlphaFoldDB" id="A0A498R8Z1"/>
<dbReference type="CDD" id="cd19067">
    <property type="entry name" value="PfuEndoQ-like"/>
    <property type="match status" value="1"/>
</dbReference>
<evidence type="ECO:0000313" key="1">
    <source>
        <dbReference type="EMBL" id="VBB07994.1"/>
    </source>
</evidence>
<evidence type="ECO:0000313" key="2">
    <source>
        <dbReference type="Proteomes" id="UP000277811"/>
    </source>
</evidence>
<dbReference type="OrthoDB" id="9810135at2"/>
<evidence type="ECO:0008006" key="3">
    <source>
        <dbReference type="Google" id="ProtNLM"/>
    </source>
</evidence>
<dbReference type="Gene3D" id="3.20.20.140">
    <property type="entry name" value="Metal-dependent hydrolases"/>
    <property type="match status" value="1"/>
</dbReference>
<reference evidence="1 2" key="1">
    <citation type="submission" date="2018-06" db="EMBL/GenBank/DDBJ databases">
        <authorList>
            <person name="Strepis N."/>
        </authorList>
    </citation>
    <scope>NUCLEOTIDE SEQUENCE [LARGE SCALE GENOMIC DNA]</scope>
    <source>
        <strain evidence="1">LUCI</strain>
    </source>
</reference>
<protein>
    <recommendedName>
        <fullName evidence="3">TIGR00375 family protein</fullName>
    </recommendedName>
</protein>
<dbReference type="SUPFAM" id="SSF89550">
    <property type="entry name" value="PHP domain-like"/>
    <property type="match status" value="1"/>
</dbReference>
<dbReference type="InterPro" id="IPR010994">
    <property type="entry name" value="RuvA_2-like"/>
</dbReference>
<accession>A0A498R8Z1</accession>
<keyword evidence="2" id="KW-1185">Reference proteome</keyword>
<sequence length="400" mass="43572">MKHYFVDLHVHVGMTECGKWVKIPTSRLLTVRNILEKAARQKGLHLLGIVDALSPLVISDIERLIEEGKLVPYTGGGYCFENKISLLLGAEIETAEEDGGLSHTLIFLPDLNSMKSFSEYMAQFIRNINLSSQNAHMPLSKLIHIAGGLFEAVIIPAHVFTPFKGLYGACTARMATILSDKEMQKIAAVELGLSADSDMADRIEELQSFTFVSDSDAHSLAKIAREYNVMNLARPDFAECRAALTVRNGRSVVANYGLDPRLGKYHHTFCNACGFQGGGAGISFCPECGSKKITRGVLNRIHQIADFSLPRHPANRPPYHYQIPLEFIPGLGPRALDKLLAIFGTEMNVIHYADYEAIAAVAGEGVARHIAAARSGSAAIVAGGGGIYGKLERKKNPVKE</sequence>
<dbReference type="PANTHER" id="PTHR40084">
    <property type="entry name" value="PHOSPHOHYDROLASE, PHP FAMILY"/>
    <property type="match status" value="1"/>
</dbReference>
<proteinExistence type="predicted"/>
<dbReference type="PANTHER" id="PTHR40084:SF1">
    <property type="entry name" value="PHOSPHOTRANSFERASE"/>
    <property type="match status" value="1"/>
</dbReference>